<evidence type="ECO:0000256" key="1">
    <source>
        <dbReference type="SAM" id="MobiDB-lite"/>
    </source>
</evidence>
<comment type="caution">
    <text evidence="2">The sequence shown here is derived from an EMBL/GenBank/DDBJ whole genome shotgun (WGS) entry which is preliminary data.</text>
</comment>
<dbReference type="AlphaFoldDB" id="A0A9N8JVT3"/>
<evidence type="ECO:0000313" key="2">
    <source>
        <dbReference type="EMBL" id="CAD0092455.1"/>
    </source>
</evidence>
<organism evidence="2 3">
    <name type="scientific">Aureobasidium mustum</name>
    <dbReference type="NCBI Taxonomy" id="2773714"/>
    <lineage>
        <taxon>Eukaryota</taxon>
        <taxon>Fungi</taxon>
        <taxon>Dikarya</taxon>
        <taxon>Ascomycota</taxon>
        <taxon>Pezizomycotina</taxon>
        <taxon>Dothideomycetes</taxon>
        <taxon>Dothideomycetidae</taxon>
        <taxon>Dothideales</taxon>
        <taxon>Saccotheciaceae</taxon>
        <taxon>Aureobasidium</taxon>
    </lineage>
</organism>
<sequence length="230" mass="26208">MFTSEATRIAKLWDLSQSTNVLANSTEMIMLKSNENDAPKNDSVKVGSEESNRPYQARVHKDLLCLFSTYYRTTLQEVDLGIFDNSLSLNLDSMACHMLTDMLALRRTVMTEVVRDTPPVPPLEQAAIVLNLLPSTAPLYGWLLDQFTHHVVLQYDTPTSLLPNEFLVDWVKRALHEGLQEWESTCYVAGVPEINRPNAQEFGKRPSRNQTHFGGLRARTSSMIRHLIWF</sequence>
<dbReference type="EMBL" id="CAIJEO010000005">
    <property type="protein sequence ID" value="CAD0092455.1"/>
    <property type="molecule type" value="Genomic_DNA"/>
</dbReference>
<name>A0A9N8JVT3_9PEZI</name>
<evidence type="ECO:0000313" key="3">
    <source>
        <dbReference type="Proteomes" id="UP000714618"/>
    </source>
</evidence>
<protein>
    <submittedName>
        <fullName evidence="2">Uncharacterized protein</fullName>
    </submittedName>
</protein>
<keyword evidence="3" id="KW-1185">Reference proteome</keyword>
<accession>A0A9N8JVT3</accession>
<feature type="compositionally biased region" description="Basic and acidic residues" evidence="1">
    <location>
        <begin position="34"/>
        <end position="51"/>
    </location>
</feature>
<gene>
    <name evidence="2" type="ORF">AWRI4233_LOCUS3655</name>
</gene>
<dbReference type="Proteomes" id="UP000714618">
    <property type="component" value="Unassembled WGS sequence"/>
</dbReference>
<reference evidence="2" key="1">
    <citation type="submission" date="2020-06" db="EMBL/GenBank/DDBJ databases">
        <authorList>
            <person name="Onetto C."/>
        </authorList>
    </citation>
    <scope>NUCLEOTIDE SEQUENCE</scope>
</reference>
<proteinExistence type="predicted"/>
<dbReference type="OrthoDB" id="194443at2759"/>
<feature type="region of interest" description="Disordered" evidence="1">
    <location>
        <begin position="32"/>
        <end position="51"/>
    </location>
</feature>